<evidence type="ECO:0000256" key="2">
    <source>
        <dbReference type="ARBA" id="ARBA00010104"/>
    </source>
</evidence>
<evidence type="ECO:0000256" key="11">
    <source>
        <dbReference type="PROSITE-ProRule" id="PRU00023"/>
    </source>
</evidence>
<feature type="transmembrane region" description="Helical" evidence="12">
    <location>
        <begin position="398"/>
        <end position="419"/>
    </location>
</feature>
<comment type="domain">
    <text evidence="12">The DHHC domain is required for palmitoyltransferase activity.</text>
</comment>
<dbReference type="Pfam" id="PF00023">
    <property type="entry name" value="Ank"/>
    <property type="match status" value="1"/>
</dbReference>
<feature type="repeat" description="ANK" evidence="11">
    <location>
        <begin position="123"/>
        <end position="155"/>
    </location>
</feature>
<comment type="similarity">
    <text evidence="2">Belongs to the DHHC palmitoyltransferase family. AKR/ZDHHC17 subfamily.</text>
</comment>
<keyword evidence="9" id="KW-0449">Lipoprotein</keyword>
<proteinExistence type="inferred from homology"/>
<keyword evidence="7 12" id="KW-0472">Membrane</keyword>
<keyword evidence="4" id="KW-0677">Repeat</keyword>
<evidence type="ECO:0000256" key="9">
    <source>
        <dbReference type="ARBA" id="ARBA00023288"/>
    </source>
</evidence>
<dbReference type="InterPro" id="IPR036770">
    <property type="entry name" value="Ankyrin_rpt-contain_sf"/>
</dbReference>
<accession>A0A068S2D5</accession>
<keyword evidence="6 11" id="KW-0040">ANK repeat</keyword>
<dbReference type="GO" id="GO:0016020">
    <property type="term" value="C:membrane"/>
    <property type="evidence" value="ECO:0007669"/>
    <property type="project" value="UniProtKB-SubCell"/>
</dbReference>
<evidence type="ECO:0000256" key="13">
    <source>
        <dbReference type="SAM" id="MobiDB-lite"/>
    </source>
</evidence>
<feature type="transmembrane region" description="Helical" evidence="12">
    <location>
        <begin position="369"/>
        <end position="392"/>
    </location>
</feature>
<comment type="subcellular location">
    <subcellularLocation>
        <location evidence="1">Membrane</location>
        <topology evidence="1">Multi-pass membrane protein</topology>
    </subcellularLocation>
</comment>
<dbReference type="SMART" id="SM00248">
    <property type="entry name" value="ANK"/>
    <property type="match status" value="6"/>
</dbReference>
<evidence type="ECO:0000259" key="14">
    <source>
        <dbReference type="Pfam" id="PF01529"/>
    </source>
</evidence>
<feature type="repeat" description="ANK" evidence="11">
    <location>
        <begin position="190"/>
        <end position="222"/>
    </location>
</feature>
<dbReference type="Proteomes" id="UP000027586">
    <property type="component" value="Unassembled WGS sequence"/>
</dbReference>
<evidence type="ECO:0000256" key="1">
    <source>
        <dbReference type="ARBA" id="ARBA00004141"/>
    </source>
</evidence>
<protein>
    <recommendedName>
        <fullName evidence="12">Palmitoyltransferase</fullName>
        <ecNumber evidence="12">2.3.1.225</ecNumber>
    </recommendedName>
</protein>
<dbReference type="EC" id="2.3.1.225" evidence="12"/>
<evidence type="ECO:0000256" key="7">
    <source>
        <dbReference type="ARBA" id="ARBA00023136"/>
    </source>
</evidence>
<keyword evidence="5 12" id="KW-1133">Transmembrane helix</keyword>
<feature type="domain" description="Palmitoyltransferase DHHC" evidence="14">
    <location>
        <begin position="450"/>
        <end position="584"/>
    </location>
</feature>
<evidence type="ECO:0000256" key="8">
    <source>
        <dbReference type="ARBA" id="ARBA00023139"/>
    </source>
</evidence>
<evidence type="ECO:0000256" key="5">
    <source>
        <dbReference type="ARBA" id="ARBA00022989"/>
    </source>
</evidence>
<keyword evidence="8" id="KW-0564">Palmitate</keyword>
<evidence type="ECO:0000313" key="15">
    <source>
        <dbReference type="EMBL" id="CDH56155.1"/>
    </source>
</evidence>
<feature type="transmembrane region" description="Helical" evidence="12">
    <location>
        <begin position="309"/>
        <end position="326"/>
    </location>
</feature>
<dbReference type="GO" id="GO:0019706">
    <property type="term" value="F:protein-cysteine S-palmitoyltransferase activity"/>
    <property type="evidence" value="ECO:0007669"/>
    <property type="project" value="UniProtKB-EC"/>
</dbReference>
<reference evidence="15" key="1">
    <citation type="submission" date="2013-08" db="EMBL/GenBank/DDBJ databases">
        <title>Gene expansion shapes genome architecture in the human pathogen Lichtheimia corymbifera: an evolutionary genomics analysis in the ancient terrestrial Mucorales (Mucoromycotina).</title>
        <authorList>
            <person name="Schwartze V.U."/>
            <person name="Winter S."/>
            <person name="Shelest E."/>
            <person name="Marcet-Houben M."/>
            <person name="Horn F."/>
            <person name="Wehner S."/>
            <person name="Hoffmann K."/>
            <person name="Riege K."/>
            <person name="Sammeth M."/>
            <person name="Nowrousian M."/>
            <person name="Valiante V."/>
            <person name="Linde J."/>
            <person name="Jacobsen I.D."/>
            <person name="Marz M."/>
            <person name="Brakhage A.A."/>
            <person name="Gabaldon T."/>
            <person name="Bocker S."/>
            <person name="Voigt K."/>
        </authorList>
    </citation>
    <scope>NUCLEOTIDE SEQUENCE [LARGE SCALE GENOMIC DNA]</scope>
    <source>
        <strain evidence="15">FSU 9682</strain>
    </source>
</reference>
<feature type="repeat" description="ANK" evidence="11">
    <location>
        <begin position="89"/>
        <end position="121"/>
    </location>
</feature>
<name>A0A068S2D5_9FUNG</name>
<sequence length="716" mass="79352">MSDAAPPPPEDKRPLLSEDVTEQSSSSPGDLGQAKPVAAAVSGDQATAEITRETDDALTIFEAAQRGSFHSIQYLLDNKKATPNELDSQGVSPLHYAALNNHDVCVKYLIDRGATVDQPAGDLQATPLHWATRNGRLPTVHRLIKEGANPALKDGQGFNALHLAVHSSHAMLVLYLLYLGMDIDSPDNVGGHTPLMWAAYQGEALTVDLLLRFGASVHAVDNSKLTPLHWAVVRGNKMCVRKMLEYGADANAKDQSGKGVMEFVQEKKLEQVWNRAVLEFDVMAEGDTNKEGRVGKYPGSRGKPMSKRTINTIVYFAPFLVLFLVLKTLSTFPWYMGLPLSLLEFMGMHVSIIKYLLPAPSHDALWKTPYFSCIFQASAFWVLFTWLFKIVYATSHMLLANVIFISSFVIAMTAFYRAVFADPGFVNNHQPRDVQQKAVFDLCEENKLDIRHFCLTCLAKKPLRSKHCKICNRCVARFDHHCPWIFNCIGCRNHRPFMIFLVNMIIAIISFLTLCVEYYAINAPIVEGSNTCFLGDTVCSYFLWDAWTIALGLWVCLQLSWSVCLLLVQSYQIAVATTTNESANAHRYSYLNHHHDQGMMAQMAAGPGGGLAGSDGPGPVPMATAAAGGGHQHGAGGFCPCMQLFAGARALHKQRRSRRARGAIGGNVFDQGCWNNCIQFWSDGPDGRSGQYNWYELYDTQELQSFARKPPRMEDV</sequence>
<keyword evidence="16" id="KW-1185">Reference proteome</keyword>
<dbReference type="PANTHER" id="PTHR24161:SF85">
    <property type="entry name" value="PALMITOYLTRANSFERASE HIP14"/>
    <property type="match status" value="1"/>
</dbReference>
<evidence type="ECO:0000313" key="16">
    <source>
        <dbReference type="Proteomes" id="UP000027586"/>
    </source>
</evidence>
<dbReference type="Gene3D" id="1.25.40.20">
    <property type="entry name" value="Ankyrin repeat-containing domain"/>
    <property type="match status" value="1"/>
</dbReference>
<keyword evidence="3 12" id="KW-0812">Transmembrane</keyword>
<dbReference type="VEuPathDB" id="FungiDB:LCOR_07237.1"/>
<evidence type="ECO:0000256" key="3">
    <source>
        <dbReference type="ARBA" id="ARBA00022692"/>
    </source>
</evidence>
<dbReference type="AlphaFoldDB" id="A0A068S2D5"/>
<feature type="transmembrane region" description="Helical" evidence="12">
    <location>
        <begin position="541"/>
        <end position="568"/>
    </location>
</feature>
<evidence type="ECO:0000256" key="12">
    <source>
        <dbReference type="RuleBase" id="RU079119"/>
    </source>
</evidence>
<dbReference type="InterPro" id="IPR002110">
    <property type="entry name" value="Ankyrin_rpt"/>
</dbReference>
<dbReference type="SUPFAM" id="SSF48403">
    <property type="entry name" value="Ankyrin repeat"/>
    <property type="match status" value="1"/>
</dbReference>
<feature type="repeat" description="ANK" evidence="11">
    <location>
        <begin position="156"/>
        <end position="188"/>
    </location>
</feature>
<comment type="catalytic activity">
    <reaction evidence="10 12">
        <text>L-cysteinyl-[protein] + hexadecanoyl-CoA = S-hexadecanoyl-L-cysteinyl-[protein] + CoA</text>
        <dbReference type="Rhea" id="RHEA:36683"/>
        <dbReference type="Rhea" id="RHEA-COMP:10131"/>
        <dbReference type="Rhea" id="RHEA-COMP:11032"/>
        <dbReference type="ChEBI" id="CHEBI:29950"/>
        <dbReference type="ChEBI" id="CHEBI:57287"/>
        <dbReference type="ChEBI" id="CHEBI:57379"/>
        <dbReference type="ChEBI" id="CHEBI:74151"/>
        <dbReference type="EC" id="2.3.1.225"/>
    </reaction>
</comment>
<organism evidence="15 16">
    <name type="scientific">Lichtheimia corymbifera JMRC:FSU:9682</name>
    <dbReference type="NCBI Taxonomy" id="1263082"/>
    <lineage>
        <taxon>Eukaryota</taxon>
        <taxon>Fungi</taxon>
        <taxon>Fungi incertae sedis</taxon>
        <taxon>Mucoromycota</taxon>
        <taxon>Mucoromycotina</taxon>
        <taxon>Mucoromycetes</taxon>
        <taxon>Mucorales</taxon>
        <taxon>Lichtheimiaceae</taxon>
        <taxon>Lichtheimia</taxon>
    </lineage>
</organism>
<feature type="transmembrane region" description="Helical" evidence="12">
    <location>
        <begin position="332"/>
        <end position="357"/>
    </location>
</feature>
<feature type="region of interest" description="Disordered" evidence="13">
    <location>
        <begin position="1"/>
        <end position="47"/>
    </location>
</feature>
<dbReference type="PROSITE" id="PS50216">
    <property type="entry name" value="DHHC"/>
    <property type="match status" value="1"/>
</dbReference>
<dbReference type="OrthoDB" id="6781668at2759"/>
<evidence type="ECO:0000256" key="6">
    <source>
        <dbReference type="ARBA" id="ARBA00023043"/>
    </source>
</evidence>
<comment type="caution">
    <text evidence="15">The sequence shown here is derived from an EMBL/GenBank/DDBJ whole genome shotgun (WGS) entry which is preliminary data.</text>
</comment>
<keyword evidence="12" id="KW-0012">Acyltransferase</keyword>
<feature type="transmembrane region" description="Helical" evidence="12">
    <location>
        <begin position="497"/>
        <end position="521"/>
    </location>
</feature>
<keyword evidence="12" id="KW-0808">Transferase</keyword>
<dbReference type="STRING" id="1263082.A0A068S2D5"/>
<gene>
    <name evidence="15" type="ORF">LCOR_07237.1</name>
</gene>
<dbReference type="InterPro" id="IPR001594">
    <property type="entry name" value="Palmitoyltrfase_DHHC"/>
</dbReference>
<evidence type="ECO:0000256" key="10">
    <source>
        <dbReference type="ARBA" id="ARBA00048048"/>
    </source>
</evidence>
<dbReference type="Pfam" id="PF01529">
    <property type="entry name" value="DHHC"/>
    <property type="match status" value="1"/>
</dbReference>
<dbReference type="Pfam" id="PF12796">
    <property type="entry name" value="Ank_2"/>
    <property type="match status" value="2"/>
</dbReference>
<feature type="repeat" description="ANK" evidence="11">
    <location>
        <begin position="223"/>
        <end position="255"/>
    </location>
</feature>
<dbReference type="EMBL" id="CBTN010000035">
    <property type="protein sequence ID" value="CDH56155.1"/>
    <property type="molecule type" value="Genomic_DNA"/>
</dbReference>
<evidence type="ECO:0000256" key="4">
    <source>
        <dbReference type="ARBA" id="ARBA00022737"/>
    </source>
</evidence>
<dbReference type="PANTHER" id="PTHR24161">
    <property type="entry name" value="ANK_REP_REGION DOMAIN-CONTAINING PROTEIN-RELATED"/>
    <property type="match status" value="1"/>
</dbReference>
<dbReference type="PROSITE" id="PS50297">
    <property type="entry name" value="ANK_REP_REGION"/>
    <property type="match status" value="5"/>
</dbReference>
<dbReference type="PROSITE" id="PS50088">
    <property type="entry name" value="ANK_REPEAT"/>
    <property type="match status" value="5"/>
</dbReference>